<organism evidence="1 2">
    <name type="scientific">Suillus luteus UH-Slu-Lm8-n1</name>
    <dbReference type="NCBI Taxonomy" id="930992"/>
    <lineage>
        <taxon>Eukaryota</taxon>
        <taxon>Fungi</taxon>
        <taxon>Dikarya</taxon>
        <taxon>Basidiomycota</taxon>
        <taxon>Agaricomycotina</taxon>
        <taxon>Agaricomycetes</taxon>
        <taxon>Agaricomycetidae</taxon>
        <taxon>Boletales</taxon>
        <taxon>Suillineae</taxon>
        <taxon>Suillaceae</taxon>
        <taxon>Suillus</taxon>
    </lineage>
</organism>
<dbReference type="EMBL" id="KN835438">
    <property type="protein sequence ID" value="KIK37645.1"/>
    <property type="molecule type" value="Genomic_DNA"/>
</dbReference>
<feature type="non-terminal residue" evidence="1">
    <location>
        <position position="63"/>
    </location>
</feature>
<name>A0A0C9ZJL1_9AGAM</name>
<feature type="non-terminal residue" evidence="1">
    <location>
        <position position="1"/>
    </location>
</feature>
<evidence type="ECO:0000313" key="2">
    <source>
        <dbReference type="Proteomes" id="UP000054485"/>
    </source>
</evidence>
<dbReference type="HOGENOM" id="CLU_2672786_0_0_1"/>
<dbReference type="OrthoDB" id="2616143at2759"/>
<gene>
    <name evidence="1" type="ORF">CY34DRAFT_36510</name>
</gene>
<keyword evidence="2" id="KW-1185">Reference proteome</keyword>
<dbReference type="InParanoid" id="A0A0C9ZJL1"/>
<dbReference type="STRING" id="930992.A0A0C9ZJL1"/>
<dbReference type="AlphaFoldDB" id="A0A0C9ZJL1"/>
<proteinExistence type="predicted"/>
<accession>A0A0C9ZJL1</accession>
<reference evidence="2" key="2">
    <citation type="submission" date="2015-01" db="EMBL/GenBank/DDBJ databases">
        <title>Evolutionary Origins and Diversification of the Mycorrhizal Mutualists.</title>
        <authorList>
            <consortium name="DOE Joint Genome Institute"/>
            <consortium name="Mycorrhizal Genomics Consortium"/>
            <person name="Kohler A."/>
            <person name="Kuo A."/>
            <person name="Nagy L.G."/>
            <person name="Floudas D."/>
            <person name="Copeland A."/>
            <person name="Barry K.W."/>
            <person name="Cichocki N."/>
            <person name="Veneault-Fourrey C."/>
            <person name="LaButti K."/>
            <person name="Lindquist E.A."/>
            <person name="Lipzen A."/>
            <person name="Lundell T."/>
            <person name="Morin E."/>
            <person name="Murat C."/>
            <person name="Riley R."/>
            <person name="Ohm R."/>
            <person name="Sun H."/>
            <person name="Tunlid A."/>
            <person name="Henrissat B."/>
            <person name="Grigoriev I.V."/>
            <person name="Hibbett D.S."/>
            <person name="Martin F."/>
        </authorList>
    </citation>
    <scope>NUCLEOTIDE SEQUENCE [LARGE SCALE GENOMIC DNA]</scope>
    <source>
        <strain evidence="2">UH-Slu-Lm8-n1</strain>
    </source>
</reference>
<protein>
    <submittedName>
        <fullName evidence="1">Uncharacterized protein</fullName>
    </submittedName>
</protein>
<dbReference type="Proteomes" id="UP000054485">
    <property type="component" value="Unassembled WGS sequence"/>
</dbReference>
<evidence type="ECO:0000313" key="1">
    <source>
        <dbReference type="EMBL" id="KIK37645.1"/>
    </source>
</evidence>
<reference evidence="1 2" key="1">
    <citation type="submission" date="2014-04" db="EMBL/GenBank/DDBJ databases">
        <authorList>
            <consortium name="DOE Joint Genome Institute"/>
            <person name="Kuo A."/>
            <person name="Ruytinx J."/>
            <person name="Rineau F."/>
            <person name="Colpaert J."/>
            <person name="Kohler A."/>
            <person name="Nagy L.G."/>
            <person name="Floudas D."/>
            <person name="Copeland A."/>
            <person name="Barry K.W."/>
            <person name="Cichocki N."/>
            <person name="Veneault-Fourrey C."/>
            <person name="LaButti K."/>
            <person name="Lindquist E.A."/>
            <person name="Lipzen A."/>
            <person name="Lundell T."/>
            <person name="Morin E."/>
            <person name="Murat C."/>
            <person name="Sun H."/>
            <person name="Tunlid A."/>
            <person name="Henrissat B."/>
            <person name="Grigoriev I.V."/>
            <person name="Hibbett D.S."/>
            <person name="Martin F."/>
            <person name="Nordberg H.P."/>
            <person name="Cantor M.N."/>
            <person name="Hua S.X."/>
        </authorList>
    </citation>
    <scope>NUCLEOTIDE SEQUENCE [LARGE SCALE GENOMIC DNA]</scope>
    <source>
        <strain evidence="1 2">UH-Slu-Lm8-n1</strain>
    </source>
</reference>
<sequence length="63" mass="7101">NHKSALEHPDFIISYIHAEVAAGRYYSGPFSPDRLERIIGFFRTSPLGVIPKPGSSKFRLIQD</sequence>